<feature type="region of interest" description="Disordered" evidence="1">
    <location>
        <begin position="120"/>
        <end position="153"/>
    </location>
</feature>
<dbReference type="EMBL" id="OE843638">
    <property type="protein sequence ID" value="CAD7603617.1"/>
    <property type="molecule type" value="Genomic_DNA"/>
</dbReference>
<dbReference type="AlphaFoldDB" id="A0A7R9PQ52"/>
<proteinExistence type="predicted"/>
<name>A0A7R9PQ52_TIMGE</name>
<sequence length="205" mass="23641">MTYPHLYGDEGQGGGVLGEENGLDTNMRRCVPPEETFYDNKISGNWLYVLRATFHIKNWYNYQCKNYKTRLPTSVVLTDSSQLTSDGFEKLPDQIMYPYAEPYDLQKNMSLAVVTSDSQNLESDDYVPETDSSYSEAERVHKPMRHHQQRKESERLQFRKSRLLAEKIIAVLTHWTTPVKAGTIFRLKTGGGRSTDLLTDLRHEV</sequence>
<accession>A0A7R9PQ52</accession>
<protein>
    <submittedName>
        <fullName evidence="2">Uncharacterized protein</fullName>
    </submittedName>
</protein>
<reference evidence="2" key="1">
    <citation type="submission" date="2020-11" db="EMBL/GenBank/DDBJ databases">
        <authorList>
            <person name="Tran Van P."/>
        </authorList>
    </citation>
    <scope>NUCLEOTIDE SEQUENCE</scope>
</reference>
<evidence type="ECO:0000256" key="1">
    <source>
        <dbReference type="SAM" id="MobiDB-lite"/>
    </source>
</evidence>
<gene>
    <name evidence="2" type="ORF">TGEB3V08_LOCUS8845</name>
</gene>
<evidence type="ECO:0000313" key="2">
    <source>
        <dbReference type="EMBL" id="CAD7603617.1"/>
    </source>
</evidence>
<organism evidence="2">
    <name type="scientific">Timema genevievae</name>
    <name type="common">Walking stick</name>
    <dbReference type="NCBI Taxonomy" id="629358"/>
    <lineage>
        <taxon>Eukaryota</taxon>
        <taxon>Metazoa</taxon>
        <taxon>Ecdysozoa</taxon>
        <taxon>Arthropoda</taxon>
        <taxon>Hexapoda</taxon>
        <taxon>Insecta</taxon>
        <taxon>Pterygota</taxon>
        <taxon>Neoptera</taxon>
        <taxon>Polyneoptera</taxon>
        <taxon>Phasmatodea</taxon>
        <taxon>Timematodea</taxon>
        <taxon>Timematoidea</taxon>
        <taxon>Timematidae</taxon>
        <taxon>Timema</taxon>
    </lineage>
</organism>